<proteinExistence type="predicted"/>
<keyword evidence="1" id="KW-0812">Transmembrane</keyword>
<evidence type="ECO:0000256" key="1">
    <source>
        <dbReference type="SAM" id="Phobius"/>
    </source>
</evidence>
<evidence type="ECO:0000313" key="4">
    <source>
        <dbReference type="Proteomes" id="UP001057520"/>
    </source>
</evidence>
<organism evidence="3 4">
    <name type="scientific">Caulobacter segnis</name>
    <dbReference type="NCBI Taxonomy" id="88688"/>
    <lineage>
        <taxon>Bacteria</taxon>
        <taxon>Pseudomonadati</taxon>
        <taxon>Pseudomonadota</taxon>
        <taxon>Alphaproteobacteria</taxon>
        <taxon>Caulobacterales</taxon>
        <taxon>Caulobacteraceae</taxon>
        <taxon>Caulobacter</taxon>
    </lineage>
</organism>
<feature type="domain" description="TPM" evidence="2">
    <location>
        <begin position="125"/>
        <end position="211"/>
    </location>
</feature>
<evidence type="ECO:0000313" key="3">
    <source>
        <dbReference type="EMBL" id="USQ96332.1"/>
    </source>
</evidence>
<evidence type="ECO:0000259" key="2">
    <source>
        <dbReference type="Pfam" id="PF04536"/>
    </source>
</evidence>
<dbReference type="Proteomes" id="UP001057520">
    <property type="component" value="Chromosome"/>
</dbReference>
<name>A0ABY4ZU41_9CAUL</name>
<sequence length="237" mass="25001">MAPKMTHGMTPQDLDRIAGAVAEAERTTAGEIFCVLAPEVSDYRETPLVWAAATALVLPAAALFAGFRPEMLTRLFGGWSIGHASALDGAILSALSTYIALQVVVFVVAALVVSMPPVRRALTPASLKAARVKRAAMEQFLGHGLHVTRDRTGVLIFAALAEHRVEVIADEGIYKAAPNTVWDDVVADLVGGLKAGRIADGFVAAVGRAGAILAEHVPPRGDDRNELPDGLTILPKR</sequence>
<keyword evidence="1" id="KW-1133">Transmembrane helix</keyword>
<gene>
    <name evidence="3" type="ORF">MZV50_01675</name>
</gene>
<accession>A0ABY4ZU41</accession>
<dbReference type="PANTHER" id="PTHR30373">
    <property type="entry name" value="UPF0603 PROTEIN YGCG"/>
    <property type="match status" value="1"/>
</dbReference>
<reference evidence="3 4" key="1">
    <citation type="submission" date="2022-04" db="EMBL/GenBank/DDBJ databases">
        <title>Genome sequence of soybean root-associated Caulobacter segnis RL271.</title>
        <authorList>
            <person name="Longley R."/>
            <person name="Bonito G."/>
            <person name="Trigodet F."/>
            <person name="Crosson S."/>
            <person name="Fiebig A."/>
        </authorList>
    </citation>
    <scope>NUCLEOTIDE SEQUENCE [LARGE SCALE GENOMIC DNA]</scope>
    <source>
        <strain evidence="3 4">RL271</strain>
    </source>
</reference>
<keyword evidence="4" id="KW-1185">Reference proteome</keyword>
<protein>
    <submittedName>
        <fullName evidence="3">TPM domain-containing protein</fullName>
    </submittedName>
</protein>
<keyword evidence="1" id="KW-0472">Membrane</keyword>
<dbReference type="PANTHER" id="PTHR30373:SF8">
    <property type="entry name" value="BLL7265 PROTEIN"/>
    <property type="match status" value="1"/>
</dbReference>
<dbReference type="InterPro" id="IPR007621">
    <property type="entry name" value="TPM_dom"/>
</dbReference>
<dbReference type="Pfam" id="PF04536">
    <property type="entry name" value="TPM_phosphatase"/>
    <property type="match status" value="1"/>
</dbReference>
<feature type="transmembrane region" description="Helical" evidence="1">
    <location>
        <begin position="87"/>
        <end position="113"/>
    </location>
</feature>
<dbReference type="Gene3D" id="3.10.310.50">
    <property type="match status" value="1"/>
</dbReference>
<feature type="transmembrane region" description="Helical" evidence="1">
    <location>
        <begin position="48"/>
        <end position="67"/>
    </location>
</feature>
<dbReference type="EMBL" id="CP096040">
    <property type="protein sequence ID" value="USQ96332.1"/>
    <property type="molecule type" value="Genomic_DNA"/>
</dbReference>